<feature type="domain" description="ZipA C-terminal FtsZ-binding" evidence="5">
    <location>
        <begin position="199"/>
        <end position="329"/>
    </location>
</feature>
<dbReference type="InterPro" id="IPR011919">
    <property type="entry name" value="Cell_div_ZipA"/>
</dbReference>
<sequence length="340" mass="38535">MDLNVRDWLIIIGALLATAVLLDGFRRMRKDRQDTIRLRSRNRQDEVDLSNPELPSGTARVVAVRETPSLHVKRAHTPAPKQRREPEFAVEDVEVDDDKNDSYDEDSFADNAYDDDGHDAIKALDDNILFTDPADEYRSKTPEEDDDEDEIVAGWSSHSGDDYDDEPLRAQADDAPEHIVAGDADKGPPTKDDSAPTEHHELLVINAMAPEGKPFKGNDLLQILMACDVRYGKMNIFHRYEKTDGTGEIQFSVANLVEPGNFNLDEIDEFTTPGVVFFMHLPGPKESIKAYEAMVETARCLVKNLEGELRDQTHSVATKQTLEHYKQRIRDFERRQLTLM</sequence>
<keyword evidence="1 3" id="KW-0997">Cell inner membrane</keyword>
<evidence type="ECO:0000256" key="3">
    <source>
        <dbReference type="RuleBase" id="RU003613"/>
    </source>
</evidence>
<feature type="transmembrane region" description="Helical" evidence="1">
    <location>
        <begin position="6"/>
        <end position="25"/>
    </location>
</feature>
<comment type="subunit">
    <text evidence="1">Interacts with FtsZ via their C-terminal domains.</text>
</comment>
<dbReference type="PANTHER" id="PTHR38685">
    <property type="entry name" value="CELL DIVISION PROTEIN ZIPA"/>
    <property type="match status" value="1"/>
</dbReference>
<feature type="region of interest" description="Disordered" evidence="4">
    <location>
        <begin position="69"/>
        <end position="105"/>
    </location>
</feature>
<feature type="region of interest" description="Disordered" evidence="4">
    <location>
        <begin position="136"/>
        <end position="168"/>
    </location>
</feature>
<comment type="function">
    <text evidence="1 2">Essential cell division protein that stabilizes the FtsZ protofilaments by cross-linking them and that serves as a cytoplasmic membrane anchor for the Z ring. Also required for the recruitment to the septal ring of downstream cell division proteins.</text>
</comment>
<comment type="similarity">
    <text evidence="1 2">Belongs to the ZipA family.</text>
</comment>
<keyword evidence="1" id="KW-1133">Transmembrane helix</keyword>
<dbReference type="EMBL" id="JAHWDQ010000001">
    <property type="protein sequence ID" value="MBW2939359.1"/>
    <property type="molecule type" value="Genomic_DNA"/>
</dbReference>
<dbReference type="HAMAP" id="MF_00509">
    <property type="entry name" value="ZipA"/>
    <property type="match status" value="1"/>
</dbReference>
<keyword evidence="1 2" id="KW-0132">Cell division</keyword>
<evidence type="ECO:0000259" key="5">
    <source>
        <dbReference type="SMART" id="SM00771"/>
    </source>
</evidence>
<evidence type="ECO:0000256" key="2">
    <source>
        <dbReference type="RuleBase" id="RU003612"/>
    </source>
</evidence>
<comment type="caution">
    <text evidence="6">The sequence shown here is derived from an EMBL/GenBank/DDBJ whole genome shotgun (WGS) entry which is preliminary data.</text>
</comment>
<feature type="compositionally biased region" description="Acidic residues" evidence="4">
    <location>
        <begin position="88"/>
        <end position="105"/>
    </location>
</feature>
<protein>
    <recommendedName>
        <fullName evidence="1 2">Cell division protein ZipA</fullName>
    </recommendedName>
</protein>
<gene>
    <name evidence="1 6" type="primary">zipA</name>
    <name evidence="6" type="ORF">KXJ70_01125</name>
</gene>
<dbReference type="PANTHER" id="PTHR38685:SF1">
    <property type="entry name" value="CELL DIVISION PROTEIN ZIPA"/>
    <property type="match status" value="1"/>
</dbReference>
<name>A0ABS6VMU5_9GAMM</name>
<comment type="subcellular location">
    <subcellularLocation>
        <location evidence="1">Cell inner membrane</location>
        <topology evidence="1">Single-pass type I membrane protein</topology>
    </subcellularLocation>
    <text evidence="1">Localizes to the Z ring in an FtsZ-dependent manner.</text>
</comment>
<dbReference type="Pfam" id="PF04354">
    <property type="entry name" value="ZipA_C"/>
    <property type="match status" value="1"/>
</dbReference>
<evidence type="ECO:0000256" key="4">
    <source>
        <dbReference type="SAM" id="MobiDB-lite"/>
    </source>
</evidence>
<keyword evidence="1 3" id="KW-0472">Membrane</keyword>
<accession>A0ABS6VMU5</accession>
<evidence type="ECO:0000313" key="6">
    <source>
        <dbReference type="EMBL" id="MBW2939359.1"/>
    </source>
</evidence>
<keyword evidence="1 2" id="KW-0131">Cell cycle</keyword>
<evidence type="ECO:0000313" key="7">
    <source>
        <dbReference type="Proteomes" id="UP001166291"/>
    </source>
</evidence>
<proteinExistence type="inferred from homology"/>
<dbReference type="Proteomes" id="UP001166291">
    <property type="component" value="Unassembled WGS sequence"/>
</dbReference>
<keyword evidence="1 3" id="KW-1003">Cell membrane</keyword>
<dbReference type="RefSeq" id="WP_219041623.1">
    <property type="nucleotide sequence ID" value="NZ_JAHWDQ010000001.1"/>
</dbReference>
<dbReference type="InterPro" id="IPR007449">
    <property type="entry name" value="ZipA_FtsZ-bd_C"/>
</dbReference>
<keyword evidence="1 3" id="KW-0812">Transmembrane</keyword>
<dbReference type="SMART" id="SM00771">
    <property type="entry name" value="ZipA_C"/>
    <property type="match status" value="1"/>
</dbReference>
<reference evidence="6" key="1">
    <citation type="submission" date="2021-07" db="EMBL/GenBank/DDBJ databases">
        <title>Zhongshania sp. CAU 1632 isolated from seawater.</title>
        <authorList>
            <person name="Kim W."/>
        </authorList>
    </citation>
    <scope>NUCLEOTIDE SEQUENCE</scope>
    <source>
        <strain evidence="6">CAU 1632</strain>
    </source>
</reference>
<dbReference type="GO" id="GO:0051301">
    <property type="term" value="P:cell division"/>
    <property type="evidence" value="ECO:0007669"/>
    <property type="project" value="UniProtKB-KW"/>
</dbReference>
<keyword evidence="7" id="KW-1185">Reference proteome</keyword>
<dbReference type="NCBIfam" id="TIGR02205">
    <property type="entry name" value="septum_zipA"/>
    <property type="match status" value="1"/>
</dbReference>
<organism evidence="6 7">
    <name type="scientific">Zhongshania aquimaris</name>
    <dbReference type="NCBI Taxonomy" id="2857107"/>
    <lineage>
        <taxon>Bacteria</taxon>
        <taxon>Pseudomonadati</taxon>
        <taxon>Pseudomonadota</taxon>
        <taxon>Gammaproteobacteria</taxon>
        <taxon>Cellvibrionales</taxon>
        <taxon>Spongiibacteraceae</taxon>
        <taxon>Zhongshania</taxon>
    </lineage>
</organism>
<evidence type="ECO:0000256" key="1">
    <source>
        <dbReference type="HAMAP-Rule" id="MF_00509"/>
    </source>
</evidence>